<keyword evidence="2" id="KW-1185">Reference proteome</keyword>
<dbReference type="Gene3D" id="1.25.40.20">
    <property type="entry name" value="Ankyrin repeat-containing domain"/>
    <property type="match status" value="1"/>
</dbReference>
<accession>A0A1Y2H7D1</accession>
<organism evidence="1 2">
    <name type="scientific">Catenaria anguillulae PL171</name>
    <dbReference type="NCBI Taxonomy" id="765915"/>
    <lineage>
        <taxon>Eukaryota</taxon>
        <taxon>Fungi</taxon>
        <taxon>Fungi incertae sedis</taxon>
        <taxon>Blastocladiomycota</taxon>
        <taxon>Blastocladiomycetes</taxon>
        <taxon>Blastocladiales</taxon>
        <taxon>Catenariaceae</taxon>
        <taxon>Catenaria</taxon>
    </lineage>
</organism>
<name>A0A1Y2H7D1_9FUNG</name>
<evidence type="ECO:0000313" key="2">
    <source>
        <dbReference type="Proteomes" id="UP000193411"/>
    </source>
</evidence>
<dbReference type="AlphaFoldDB" id="A0A1Y2H7D1"/>
<protein>
    <recommendedName>
        <fullName evidence="3">Ankyrin repeat-containing domain protein</fullName>
    </recommendedName>
</protein>
<dbReference type="SUPFAM" id="SSF140860">
    <property type="entry name" value="Pseudo ankyrin repeat-like"/>
    <property type="match status" value="1"/>
</dbReference>
<dbReference type="InterPro" id="IPR036770">
    <property type="entry name" value="Ankyrin_rpt-contain_sf"/>
</dbReference>
<comment type="caution">
    <text evidence="1">The sequence shown here is derived from an EMBL/GenBank/DDBJ whole genome shotgun (WGS) entry which is preliminary data.</text>
</comment>
<dbReference type="Proteomes" id="UP000193411">
    <property type="component" value="Unassembled WGS sequence"/>
</dbReference>
<sequence length="315" mass="35071">MEGHVHVLEWWARSPLEMRFTPTGLALAHKFKYSAVVDWWARRSTLLETSTDLVTLASHGLIDRLRTFNLPPAADLRSDYTLRLDHEPLIDVVCRAGQIAVLNAFVDHFTLLAESSSDPLVAAAKFNHTCVLEWWMMHSPANAYWDNVARAVGEFGALDTLKWMLSHKLLDLDADDAPGFLEYMPPGQKRLPHVAVVFDHAVVNGHVDVLECCLSTGLVDLDTFGEAADYLHVAALYGHVGVIRWWVTRGYPVEEFASERIVARAVKGNQGGVVREVMSCAQLRDDLAGAWELDASESTESMFDAHVAFCDDLVS</sequence>
<reference evidence="1 2" key="1">
    <citation type="submission" date="2016-07" db="EMBL/GenBank/DDBJ databases">
        <title>Pervasive Adenine N6-methylation of Active Genes in Fungi.</title>
        <authorList>
            <consortium name="DOE Joint Genome Institute"/>
            <person name="Mondo S.J."/>
            <person name="Dannebaum R.O."/>
            <person name="Kuo R.C."/>
            <person name="Labutti K."/>
            <person name="Haridas S."/>
            <person name="Kuo A."/>
            <person name="Salamov A."/>
            <person name="Ahrendt S.R."/>
            <person name="Lipzen A."/>
            <person name="Sullivan W."/>
            <person name="Andreopoulos W.B."/>
            <person name="Clum A."/>
            <person name="Lindquist E."/>
            <person name="Daum C."/>
            <person name="Ramamoorthy G.K."/>
            <person name="Gryganskyi A."/>
            <person name="Culley D."/>
            <person name="Magnuson J.K."/>
            <person name="James T.Y."/>
            <person name="O'Malley M.A."/>
            <person name="Stajich J.E."/>
            <person name="Spatafora J.W."/>
            <person name="Visel A."/>
            <person name="Grigoriev I.V."/>
        </authorList>
    </citation>
    <scope>NUCLEOTIDE SEQUENCE [LARGE SCALE GENOMIC DNA]</scope>
    <source>
        <strain evidence="1 2">PL171</strain>
    </source>
</reference>
<evidence type="ECO:0008006" key="3">
    <source>
        <dbReference type="Google" id="ProtNLM"/>
    </source>
</evidence>
<dbReference type="EMBL" id="MCFL01000084">
    <property type="protein sequence ID" value="ORZ30459.1"/>
    <property type="molecule type" value="Genomic_DNA"/>
</dbReference>
<dbReference type="SUPFAM" id="SSF48403">
    <property type="entry name" value="Ankyrin repeat"/>
    <property type="match status" value="1"/>
</dbReference>
<proteinExistence type="predicted"/>
<evidence type="ECO:0000313" key="1">
    <source>
        <dbReference type="EMBL" id="ORZ30459.1"/>
    </source>
</evidence>
<gene>
    <name evidence="1" type="ORF">BCR44DRAFT_178557</name>
</gene>